<dbReference type="InParanoid" id="G0EDV8"/>
<organism evidence="1 2">
    <name type="scientific">Pyrolobus fumarii (strain DSM 11204 / 1A)</name>
    <dbReference type="NCBI Taxonomy" id="694429"/>
    <lineage>
        <taxon>Archaea</taxon>
        <taxon>Thermoproteota</taxon>
        <taxon>Thermoprotei</taxon>
        <taxon>Desulfurococcales</taxon>
        <taxon>Pyrodictiaceae</taxon>
        <taxon>Pyrolobus</taxon>
    </lineage>
</organism>
<proteinExistence type="predicted"/>
<keyword evidence="2" id="KW-1185">Reference proteome</keyword>
<reference evidence="1 2" key="1">
    <citation type="journal article" date="2011" name="Stand. Genomic Sci.">
        <title>Complete genome sequence of the hyperthermophilic chemolithoautotroph Pyrolobus fumarii type strain (1A).</title>
        <authorList>
            <person name="Anderson I."/>
            <person name="Goker M."/>
            <person name="Nolan M."/>
            <person name="Lucas S."/>
            <person name="Hammon N."/>
            <person name="Deshpande S."/>
            <person name="Cheng J.F."/>
            <person name="Tapia R."/>
            <person name="Han C."/>
            <person name="Goodwin L."/>
            <person name="Pitluck S."/>
            <person name="Huntemann M."/>
            <person name="Liolios K."/>
            <person name="Ivanova N."/>
            <person name="Pagani I."/>
            <person name="Mavromatis K."/>
            <person name="Ovchinikova G."/>
            <person name="Pati A."/>
            <person name="Chen A."/>
            <person name="Palaniappan K."/>
            <person name="Land M."/>
            <person name="Hauser L."/>
            <person name="Brambilla E.M."/>
            <person name="Huber H."/>
            <person name="Yasawong M."/>
            <person name="Rohde M."/>
            <person name="Spring S."/>
            <person name="Abt B."/>
            <person name="Sikorski J."/>
            <person name="Wirth R."/>
            <person name="Detter J.C."/>
            <person name="Woyke T."/>
            <person name="Bristow J."/>
            <person name="Eisen J.A."/>
            <person name="Markowitz V."/>
            <person name="Hugenholtz P."/>
            <person name="Kyrpides N.C."/>
            <person name="Klenk H.P."/>
            <person name="Lapidus A."/>
        </authorList>
    </citation>
    <scope>NUCLEOTIDE SEQUENCE [LARGE SCALE GENOMIC DNA]</scope>
    <source>
        <strain evidence="2">DSM 11204 / 1A</strain>
    </source>
</reference>
<dbReference type="RefSeq" id="WP_014026404.1">
    <property type="nucleotide sequence ID" value="NC_015931.1"/>
</dbReference>
<dbReference type="EMBL" id="CP002838">
    <property type="protein sequence ID" value="AEM38727.1"/>
    <property type="molecule type" value="Genomic_DNA"/>
</dbReference>
<name>G0EDV8_PYRF1</name>
<dbReference type="GeneID" id="11139331"/>
<dbReference type="AlphaFoldDB" id="G0EDV8"/>
<sequence length="77" mass="8675">MVGEEKPVTFIEGLVYLGHVKKVELLECQPGFARVAAHTRDGHVYVTKCLHVDAARKLHSVWNIYITQGWKVEEVGS</sequence>
<dbReference type="Proteomes" id="UP000001037">
    <property type="component" value="Chromosome"/>
</dbReference>
<dbReference type="eggNOG" id="arCOG05995">
    <property type="taxonomic scope" value="Archaea"/>
</dbReference>
<dbReference type="HOGENOM" id="CLU_2629869_0_0_2"/>
<evidence type="ECO:0000313" key="2">
    <source>
        <dbReference type="Proteomes" id="UP000001037"/>
    </source>
</evidence>
<gene>
    <name evidence="1" type="ordered locus">Pyrfu_0858</name>
</gene>
<protein>
    <submittedName>
        <fullName evidence="1">Uncharacterized protein</fullName>
    </submittedName>
</protein>
<dbReference type="STRING" id="694429.Pyrfu_0858"/>
<dbReference type="KEGG" id="pfm:Pyrfu_0858"/>
<evidence type="ECO:0000313" key="1">
    <source>
        <dbReference type="EMBL" id="AEM38727.1"/>
    </source>
</evidence>
<accession>G0EDV8</accession>